<keyword evidence="2" id="KW-0813">Transport</keyword>
<keyword evidence="3 7" id="KW-0812">Transmembrane</keyword>
<gene>
    <name evidence="8" type="ORF">SAMN02745781_01594</name>
</gene>
<dbReference type="Pfam" id="PF01566">
    <property type="entry name" value="Nramp"/>
    <property type="match status" value="1"/>
</dbReference>
<dbReference type="GO" id="GO:0015293">
    <property type="term" value="F:symporter activity"/>
    <property type="evidence" value="ECO:0007669"/>
    <property type="project" value="UniProtKB-KW"/>
</dbReference>
<reference evidence="9" key="1">
    <citation type="submission" date="2016-11" db="EMBL/GenBank/DDBJ databases">
        <authorList>
            <person name="Varghese N."/>
            <person name="Submissions S."/>
        </authorList>
    </citation>
    <scope>NUCLEOTIDE SEQUENCE [LARGE SCALE GENOMIC DNA]</scope>
    <source>
        <strain evidence="9">DSM 21264</strain>
    </source>
</reference>
<sequence length="423" mass="44726">MKSNTRIETVKTVGNSYQQGEKSSNWYKILLLMGPAFVAGAWRFGPGALTSAVQAGSQYGYHLLWVIVVSGVLMFFFNDMSVRIGLATGEKSLVDTIKETLGHKIGVLAGVGVFFITLCFSVGNAVGSGIALQLLFGGSVVAWVLASTVAVGILIAMKNAYRALEKMLVALIAIMSLGFLGSAILSDPEWVDVSMGFIPTIPAEAGYLLIALIGTNFSINSAFYSGYSIHERGLKPEQYKHLTIADTIPGNIATAAMTMLVIIVSAAVFNVTGETANNFTQLTKVLEPLSGKMGSIIFSIGFFSAAFSSMAANASAGGTLLCDAVGWGNKLSCSKVKVFVYGILIFGASVAIFNNGSPIKLIILAQALTVLVAPFLGILLFVISSKKSIMGKLVNKNLHLTMGLIGLLAIFSLSFRLVIKLFA</sequence>
<evidence type="ECO:0000256" key="7">
    <source>
        <dbReference type="SAM" id="Phobius"/>
    </source>
</evidence>
<dbReference type="GO" id="GO:0005384">
    <property type="term" value="F:manganese ion transmembrane transporter activity"/>
    <property type="evidence" value="ECO:0007669"/>
    <property type="project" value="TreeGrafter"/>
</dbReference>
<name>A0A1M4ZFL0_VIBGA</name>
<feature type="transmembrane region" description="Helical" evidence="7">
    <location>
        <begin position="167"/>
        <end position="185"/>
    </location>
</feature>
<feature type="transmembrane region" description="Helical" evidence="7">
    <location>
        <begin position="289"/>
        <end position="307"/>
    </location>
</feature>
<dbReference type="GO" id="GO:0034755">
    <property type="term" value="P:iron ion transmembrane transport"/>
    <property type="evidence" value="ECO:0007669"/>
    <property type="project" value="TreeGrafter"/>
</dbReference>
<dbReference type="GO" id="GO:0015086">
    <property type="term" value="F:cadmium ion transmembrane transporter activity"/>
    <property type="evidence" value="ECO:0007669"/>
    <property type="project" value="TreeGrafter"/>
</dbReference>
<feature type="transmembrane region" description="Helical" evidence="7">
    <location>
        <begin position="338"/>
        <end position="355"/>
    </location>
</feature>
<evidence type="ECO:0000256" key="1">
    <source>
        <dbReference type="ARBA" id="ARBA00004141"/>
    </source>
</evidence>
<dbReference type="EMBL" id="FQUH01000006">
    <property type="protein sequence ID" value="SHF16810.1"/>
    <property type="molecule type" value="Genomic_DNA"/>
</dbReference>
<dbReference type="PANTHER" id="PTHR11706:SF33">
    <property type="entry name" value="NATURAL RESISTANCE-ASSOCIATED MACROPHAGE PROTEIN 2"/>
    <property type="match status" value="1"/>
</dbReference>
<feature type="transmembrane region" description="Helical" evidence="7">
    <location>
        <begin position="397"/>
        <end position="419"/>
    </location>
</feature>
<dbReference type="GO" id="GO:0005886">
    <property type="term" value="C:plasma membrane"/>
    <property type="evidence" value="ECO:0007669"/>
    <property type="project" value="TreeGrafter"/>
</dbReference>
<feature type="transmembrane region" description="Helical" evidence="7">
    <location>
        <begin position="132"/>
        <end position="155"/>
    </location>
</feature>
<evidence type="ECO:0000313" key="9">
    <source>
        <dbReference type="Proteomes" id="UP000184159"/>
    </source>
</evidence>
<evidence type="ECO:0000256" key="5">
    <source>
        <dbReference type="ARBA" id="ARBA00022989"/>
    </source>
</evidence>
<dbReference type="Proteomes" id="UP000184159">
    <property type="component" value="Unassembled WGS sequence"/>
</dbReference>
<evidence type="ECO:0000256" key="2">
    <source>
        <dbReference type="ARBA" id="ARBA00022448"/>
    </source>
</evidence>
<dbReference type="PANTHER" id="PTHR11706">
    <property type="entry name" value="SOLUTE CARRIER PROTEIN FAMILY 11 MEMBER"/>
    <property type="match status" value="1"/>
</dbReference>
<feature type="transmembrane region" description="Helical" evidence="7">
    <location>
        <begin position="105"/>
        <end position="126"/>
    </location>
</feature>
<keyword evidence="5 7" id="KW-1133">Transmembrane helix</keyword>
<proteinExistence type="predicted"/>
<dbReference type="NCBIfam" id="NF037982">
    <property type="entry name" value="Nramp_1"/>
    <property type="match status" value="1"/>
</dbReference>
<evidence type="ECO:0000256" key="3">
    <source>
        <dbReference type="ARBA" id="ARBA00022692"/>
    </source>
</evidence>
<keyword evidence="6 7" id="KW-0472">Membrane</keyword>
<evidence type="ECO:0000256" key="6">
    <source>
        <dbReference type="ARBA" id="ARBA00023136"/>
    </source>
</evidence>
<feature type="transmembrane region" description="Helical" evidence="7">
    <location>
        <begin position="361"/>
        <end position="385"/>
    </location>
</feature>
<feature type="transmembrane region" description="Helical" evidence="7">
    <location>
        <begin position="26"/>
        <end position="44"/>
    </location>
</feature>
<evidence type="ECO:0000313" key="8">
    <source>
        <dbReference type="EMBL" id="SHF16810.1"/>
    </source>
</evidence>
<accession>A0A1M4ZFL0</accession>
<keyword evidence="9" id="KW-1185">Reference proteome</keyword>
<keyword evidence="4" id="KW-0769">Symport</keyword>
<feature type="transmembrane region" description="Helical" evidence="7">
    <location>
        <begin position="205"/>
        <end position="227"/>
    </location>
</feature>
<comment type="subcellular location">
    <subcellularLocation>
        <location evidence="1">Membrane</location>
        <topology evidence="1">Multi-pass membrane protein</topology>
    </subcellularLocation>
</comment>
<protein>
    <submittedName>
        <fullName evidence="8">NRAMP (Natural resistance-associated macrophage protein) metal ion transporters</fullName>
    </submittedName>
</protein>
<dbReference type="AlphaFoldDB" id="A0A1M4ZFL0"/>
<feature type="transmembrane region" description="Helical" evidence="7">
    <location>
        <begin position="59"/>
        <end position="77"/>
    </location>
</feature>
<dbReference type="InterPro" id="IPR001046">
    <property type="entry name" value="NRAMP_fam"/>
</dbReference>
<dbReference type="RefSeq" id="WP_072957740.1">
    <property type="nucleotide sequence ID" value="NZ_FQUH01000006.1"/>
</dbReference>
<feature type="transmembrane region" description="Helical" evidence="7">
    <location>
        <begin position="248"/>
        <end position="269"/>
    </location>
</feature>
<evidence type="ECO:0000256" key="4">
    <source>
        <dbReference type="ARBA" id="ARBA00022847"/>
    </source>
</evidence>
<organism evidence="8 9">
    <name type="scientific">Vibrio gazogenes DSM 21264 = NBRC 103151</name>
    <dbReference type="NCBI Taxonomy" id="1123492"/>
    <lineage>
        <taxon>Bacteria</taxon>
        <taxon>Pseudomonadati</taxon>
        <taxon>Pseudomonadota</taxon>
        <taxon>Gammaproteobacteria</taxon>
        <taxon>Vibrionales</taxon>
        <taxon>Vibrionaceae</taxon>
        <taxon>Vibrio</taxon>
    </lineage>
</organism>